<evidence type="ECO:0000313" key="2">
    <source>
        <dbReference type="EMBL" id="SEG92732.1"/>
    </source>
</evidence>
<feature type="domain" description="SnoaL-like" evidence="1">
    <location>
        <begin position="9"/>
        <end position="134"/>
    </location>
</feature>
<proteinExistence type="predicted"/>
<dbReference type="InterPro" id="IPR032710">
    <property type="entry name" value="NTF2-like_dom_sf"/>
</dbReference>
<dbReference type="Proteomes" id="UP000236723">
    <property type="component" value="Unassembled WGS sequence"/>
</dbReference>
<dbReference type="SUPFAM" id="SSF54427">
    <property type="entry name" value="NTF2-like"/>
    <property type="match status" value="1"/>
</dbReference>
<dbReference type="InterPro" id="IPR037401">
    <property type="entry name" value="SnoaL-like"/>
</dbReference>
<dbReference type="Pfam" id="PF13577">
    <property type="entry name" value="SnoaL_4"/>
    <property type="match status" value="1"/>
</dbReference>
<protein>
    <submittedName>
        <fullName evidence="2">SnoaL-like domain-containing protein</fullName>
    </submittedName>
</protein>
<name>A0A1H6E4Y3_9ACTN</name>
<keyword evidence="3" id="KW-1185">Reference proteome</keyword>
<sequence length="137" mass="14995">MSNAPGRGDDRAEICDLLSRFAFLADEGDPAETGALFTADGVWETHDNTFQGPDEIAAALQGYRDKGVAGPQSGTRHIITNVEVDFDGADSARSRCYWLLAGRGDDGTVRILALGQYHDTLRRQEGTWRLARRRVVA</sequence>
<dbReference type="AlphaFoldDB" id="A0A1H6E4Y3"/>
<evidence type="ECO:0000259" key="1">
    <source>
        <dbReference type="Pfam" id="PF13577"/>
    </source>
</evidence>
<gene>
    <name evidence="2" type="ORF">SAMN04489712_13514</name>
</gene>
<evidence type="ECO:0000313" key="3">
    <source>
        <dbReference type="Proteomes" id="UP000236723"/>
    </source>
</evidence>
<dbReference type="Gene3D" id="3.10.450.50">
    <property type="match status" value="1"/>
</dbReference>
<dbReference type="EMBL" id="FNVO01000035">
    <property type="protein sequence ID" value="SEG92732.1"/>
    <property type="molecule type" value="Genomic_DNA"/>
</dbReference>
<dbReference type="OrthoDB" id="1492465at2"/>
<dbReference type="RefSeq" id="WP_103944498.1">
    <property type="nucleotide sequence ID" value="NZ_FNVO01000035.1"/>
</dbReference>
<organism evidence="2 3">
    <name type="scientific">Thermomonospora echinospora</name>
    <dbReference type="NCBI Taxonomy" id="1992"/>
    <lineage>
        <taxon>Bacteria</taxon>
        <taxon>Bacillati</taxon>
        <taxon>Actinomycetota</taxon>
        <taxon>Actinomycetes</taxon>
        <taxon>Streptosporangiales</taxon>
        <taxon>Thermomonosporaceae</taxon>
        <taxon>Thermomonospora</taxon>
    </lineage>
</organism>
<reference evidence="3" key="1">
    <citation type="submission" date="2016-10" db="EMBL/GenBank/DDBJ databases">
        <authorList>
            <person name="Varghese N."/>
            <person name="Submissions S."/>
        </authorList>
    </citation>
    <scope>NUCLEOTIDE SEQUENCE [LARGE SCALE GENOMIC DNA]</scope>
    <source>
        <strain evidence="3">DSM 43163</strain>
    </source>
</reference>
<accession>A0A1H6E4Y3</accession>